<dbReference type="Proteomes" id="UP001499924">
    <property type="component" value="Unassembled WGS sequence"/>
</dbReference>
<evidence type="ECO:0000313" key="15">
    <source>
        <dbReference type="Proteomes" id="UP001499924"/>
    </source>
</evidence>
<evidence type="ECO:0000256" key="4">
    <source>
        <dbReference type="ARBA" id="ARBA00022723"/>
    </source>
</evidence>
<dbReference type="Pfam" id="PF05425">
    <property type="entry name" value="CopD"/>
    <property type="match status" value="1"/>
</dbReference>
<keyword evidence="3 10" id="KW-0812">Transmembrane</keyword>
<evidence type="ECO:0000256" key="10">
    <source>
        <dbReference type="SAM" id="Phobius"/>
    </source>
</evidence>
<feature type="transmembrane region" description="Helical" evidence="10">
    <location>
        <begin position="452"/>
        <end position="471"/>
    </location>
</feature>
<dbReference type="InterPro" id="IPR014755">
    <property type="entry name" value="Cu-Rt/internalin_Ig-like"/>
</dbReference>
<accession>A0ABP6PMZ3</accession>
<evidence type="ECO:0000256" key="5">
    <source>
        <dbReference type="ARBA" id="ARBA00022729"/>
    </source>
</evidence>
<name>A0ABP6PMZ3_9ACTN</name>
<dbReference type="SUPFAM" id="SSF81296">
    <property type="entry name" value="E set domains"/>
    <property type="match status" value="1"/>
</dbReference>
<dbReference type="PANTHER" id="PTHR34820:SF4">
    <property type="entry name" value="INNER MEMBRANE PROTEIN YEBZ"/>
    <property type="match status" value="1"/>
</dbReference>
<dbReference type="PANTHER" id="PTHR34820">
    <property type="entry name" value="INNER MEMBRANE PROTEIN YEBZ"/>
    <property type="match status" value="1"/>
</dbReference>
<evidence type="ECO:0000256" key="2">
    <source>
        <dbReference type="ARBA" id="ARBA00022475"/>
    </source>
</evidence>
<feature type="domain" description="CopC" evidence="12">
    <location>
        <begin position="28"/>
        <end position="121"/>
    </location>
</feature>
<feature type="transmembrane region" description="Helical" evidence="10">
    <location>
        <begin position="259"/>
        <end position="280"/>
    </location>
</feature>
<dbReference type="InterPro" id="IPR007348">
    <property type="entry name" value="CopC_dom"/>
</dbReference>
<comment type="subcellular location">
    <subcellularLocation>
        <location evidence="1">Cell membrane</location>
        <topology evidence="1">Multi-pass membrane protein</topology>
    </subcellularLocation>
</comment>
<feature type="domain" description="Copper resistance protein D" evidence="13">
    <location>
        <begin position="327"/>
        <end position="409"/>
    </location>
</feature>
<dbReference type="Pfam" id="PF04234">
    <property type="entry name" value="CopC"/>
    <property type="match status" value="1"/>
</dbReference>
<sequence>MRRGSLLLALLAGLLLAGVGLAGPAAAHATLVSTDPGEGARLETAPDAVTLEFSEGVSLGAGYARVVTADGDRVDTGAADVDDGVLTIPLRSDLPDAGYLVSYRVVSADSHPISGTFSFVVGDGELVASGASAGEGDVDPVVGALLPAARWLGFGGLALAVGIPVLALACWPGGWASRRLRRLATAGTVAVGVSSAVGLLLQGPYAAGSGLSAIFDPALLSATASSGVGWAGFVRLLLVAELWALLLPAWRRGSGPSRGALVLAGALALGLVGSTAAVGHPVAGPWPVLAVLVTAVHVGAMVVWLGGLAGLLSGALRPETPADDVAAVLTRFSRLAFTSVVALVVSGIVQTVREVASPTALLTTAYGRLLMIKIAFVLVALTAAGVSRVWVQQRLGVRRSRPAGRSSLTAHAFAATADGPGDDGPADEAADARRRQQAEGVTEHLPSLRRSVSAELLVAVVVLALSAILVATPPARSAVAQPVDVTLPLQGGAGESGTVQISVDPARPGANTLHLYLFDDEGRLTQPAGIEVALTEPGQQLGPFDVDLEPAGPGHYVGDGTDIPGAGTWTLTVTVRVDEFTATTARTTFPVR</sequence>
<protein>
    <submittedName>
        <fullName evidence="14">Copper resistance protein CopC</fullName>
    </submittedName>
</protein>
<keyword evidence="2" id="KW-1003">Cell membrane</keyword>
<feature type="transmembrane region" description="Helical" evidence="10">
    <location>
        <begin position="286"/>
        <end position="312"/>
    </location>
</feature>
<dbReference type="InterPro" id="IPR014756">
    <property type="entry name" value="Ig_E-set"/>
</dbReference>
<evidence type="ECO:0000259" key="12">
    <source>
        <dbReference type="Pfam" id="PF04234"/>
    </source>
</evidence>
<feature type="chain" id="PRO_5047284255" evidence="11">
    <location>
        <begin position="23"/>
        <end position="592"/>
    </location>
</feature>
<dbReference type="InterPro" id="IPR008457">
    <property type="entry name" value="Cu-R_CopD_dom"/>
</dbReference>
<evidence type="ECO:0000313" key="14">
    <source>
        <dbReference type="EMBL" id="GAA3184062.1"/>
    </source>
</evidence>
<keyword evidence="15" id="KW-1185">Reference proteome</keyword>
<feature type="transmembrane region" description="Helical" evidence="10">
    <location>
        <begin position="227"/>
        <end position="247"/>
    </location>
</feature>
<evidence type="ECO:0000256" key="9">
    <source>
        <dbReference type="SAM" id="MobiDB-lite"/>
    </source>
</evidence>
<dbReference type="RefSeq" id="WP_344691192.1">
    <property type="nucleotide sequence ID" value="NZ_BAAAVV010000018.1"/>
</dbReference>
<dbReference type="Gene3D" id="2.60.40.1220">
    <property type="match status" value="1"/>
</dbReference>
<comment type="caution">
    <text evidence="14">The sequence shown here is derived from an EMBL/GenBank/DDBJ whole genome shotgun (WGS) entry which is preliminary data.</text>
</comment>
<feature type="signal peptide" evidence="11">
    <location>
        <begin position="1"/>
        <end position="22"/>
    </location>
</feature>
<feature type="transmembrane region" description="Helical" evidence="10">
    <location>
        <begin position="369"/>
        <end position="391"/>
    </location>
</feature>
<gene>
    <name evidence="14" type="ORF">GCM10010531_42890</name>
</gene>
<feature type="transmembrane region" description="Helical" evidence="10">
    <location>
        <begin position="183"/>
        <end position="207"/>
    </location>
</feature>
<feature type="compositionally biased region" description="Acidic residues" evidence="9">
    <location>
        <begin position="420"/>
        <end position="429"/>
    </location>
</feature>
<dbReference type="InterPro" id="IPR032694">
    <property type="entry name" value="CopC/D"/>
</dbReference>
<evidence type="ECO:0000256" key="8">
    <source>
        <dbReference type="ARBA" id="ARBA00023136"/>
    </source>
</evidence>
<keyword evidence="6 10" id="KW-1133">Transmembrane helix</keyword>
<feature type="transmembrane region" description="Helical" evidence="10">
    <location>
        <begin position="332"/>
        <end position="349"/>
    </location>
</feature>
<evidence type="ECO:0000256" key="6">
    <source>
        <dbReference type="ARBA" id="ARBA00022989"/>
    </source>
</evidence>
<evidence type="ECO:0000256" key="7">
    <source>
        <dbReference type="ARBA" id="ARBA00023008"/>
    </source>
</evidence>
<reference evidence="15" key="1">
    <citation type="journal article" date="2019" name="Int. J. Syst. Evol. Microbiol.">
        <title>The Global Catalogue of Microorganisms (GCM) 10K type strain sequencing project: providing services to taxonomists for standard genome sequencing and annotation.</title>
        <authorList>
            <consortium name="The Broad Institute Genomics Platform"/>
            <consortium name="The Broad Institute Genome Sequencing Center for Infectious Disease"/>
            <person name="Wu L."/>
            <person name="Ma J."/>
        </authorList>
    </citation>
    <scope>NUCLEOTIDE SEQUENCE [LARGE SCALE GENOMIC DNA]</scope>
    <source>
        <strain evidence="15">JCM 15614</strain>
    </source>
</reference>
<keyword evidence="7" id="KW-0186">Copper</keyword>
<keyword evidence="8 10" id="KW-0472">Membrane</keyword>
<dbReference type="EMBL" id="BAAAVV010000018">
    <property type="protein sequence ID" value="GAA3184062.1"/>
    <property type="molecule type" value="Genomic_DNA"/>
</dbReference>
<evidence type="ECO:0000256" key="1">
    <source>
        <dbReference type="ARBA" id="ARBA00004651"/>
    </source>
</evidence>
<evidence type="ECO:0000256" key="3">
    <source>
        <dbReference type="ARBA" id="ARBA00022692"/>
    </source>
</evidence>
<evidence type="ECO:0000256" key="11">
    <source>
        <dbReference type="SAM" id="SignalP"/>
    </source>
</evidence>
<keyword evidence="4" id="KW-0479">Metal-binding</keyword>
<evidence type="ECO:0000259" key="13">
    <source>
        <dbReference type="Pfam" id="PF05425"/>
    </source>
</evidence>
<keyword evidence="5 11" id="KW-0732">Signal</keyword>
<feature type="transmembrane region" description="Helical" evidence="10">
    <location>
        <begin position="151"/>
        <end position="171"/>
    </location>
</feature>
<organism evidence="14 15">
    <name type="scientific">Blastococcus jejuensis</name>
    <dbReference type="NCBI Taxonomy" id="351224"/>
    <lineage>
        <taxon>Bacteria</taxon>
        <taxon>Bacillati</taxon>
        <taxon>Actinomycetota</taxon>
        <taxon>Actinomycetes</taxon>
        <taxon>Geodermatophilales</taxon>
        <taxon>Geodermatophilaceae</taxon>
        <taxon>Blastococcus</taxon>
    </lineage>
</organism>
<proteinExistence type="predicted"/>
<feature type="region of interest" description="Disordered" evidence="9">
    <location>
        <begin position="412"/>
        <end position="442"/>
    </location>
</feature>